<dbReference type="InterPro" id="IPR001128">
    <property type="entry name" value="Cyt_P450"/>
</dbReference>
<reference evidence="9" key="2">
    <citation type="submission" date="2020-03" db="EMBL/GenBank/DDBJ databases">
        <title>Walnut 2.0.</title>
        <authorList>
            <person name="Marrano A."/>
            <person name="Britton M."/>
            <person name="Zimin A.V."/>
            <person name="Zaini P.A."/>
            <person name="Workman R."/>
            <person name="Puiu D."/>
            <person name="Bianco L."/>
            <person name="Allen B.J."/>
            <person name="Troggio M."/>
            <person name="Leslie C.A."/>
            <person name="Timp W."/>
            <person name="Dendekar A."/>
            <person name="Salzberg S.L."/>
            <person name="Neale D.B."/>
        </authorList>
    </citation>
    <scope>NUCLEOTIDE SEQUENCE</scope>
    <source>
        <tissue evidence="9">Leaves</tissue>
    </source>
</reference>
<dbReference type="AlphaFoldDB" id="A0A833TTR7"/>
<keyword evidence="6" id="KW-0408">Iron</keyword>
<dbReference type="GO" id="GO:0020037">
    <property type="term" value="F:heme binding"/>
    <property type="evidence" value="ECO:0007669"/>
    <property type="project" value="InterPro"/>
</dbReference>
<accession>A0A833TTR7</accession>
<dbReference type="GO" id="GO:0005506">
    <property type="term" value="F:iron ion binding"/>
    <property type="evidence" value="ECO:0007669"/>
    <property type="project" value="InterPro"/>
</dbReference>
<dbReference type="PANTHER" id="PTHR24296">
    <property type="entry name" value="CYTOCHROME P450"/>
    <property type="match status" value="1"/>
</dbReference>
<evidence type="ECO:0000313" key="9">
    <source>
        <dbReference type="EMBL" id="KAF5455661.1"/>
    </source>
</evidence>
<keyword evidence="7" id="KW-0503">Monooxygenase</keyword>
<keyword evidence="8" id="KW-1133">Transmembrane helix</keyword>
<keyword evidence="4" id="KW-0479">Metal-binding</keyword>
<evidence type="ECO:0000256" key="7">
    <source>
        <dbReference type="ARBA" id="ARBA00023033"/>
    </source>
</evidence>
<feature type="transmembrane region" description="Helical" evidence="8">
    <location>
        <begin position="6"/>
        <end position="25"/>
    </location>
</feature>
<gene>
    <name evidence="9" type="ORF">F2P56_025211</name>
</gene>
<evidence type="ECO:0000256" key="1">
    <source>
        <dbReference type="ARBA" id="ARBA00001971"/>
    </source>
</evidence>
<keyword evidence="8" id="KW-0472">Membrane</keyword>
<name>A0A833TTR7_JUGRE</name>
<comment type="similarity">
    <text evidence="2">Belongs to the cytochrome P450 family.</text>
</comment>
<comment type="cofactor">
    <cofactor evidence="1">
        <name>heme</name>
        <dbReference type="ChEBI" id="CHEBI:30413"/>
    </cofactor>
</comment>
<dbReference type="Gene3D" id="1.10.630.10">
    <property type="entry name" value="Cytochrome P450"/>
    <property type="match status" value="1"/>
</dbReference>
<dbReference type="Gramene" id="Jr11_18770_p1">
    <property type="protein sequence ID" value="cds.Jr11_18770_p1"/>
    <property type="gene ID" value="Jr11_18770"/>
</dbReference>
<evidence type="ECO:0000256" key="4">
    <source>
        <dbReference type="ARBA" id="ARBA00022723"/>
    </source>
</evidence>
<reference evidence="9" key="1">
    <citation type="submission" date="2015-10" db="EMBL/GenBank/DDBJ databases">
        <authorList>
            <person name="Martinez-Garcia P.J."/>
            <person name="Crepeau M.W."/>
            <person name="Puiu D."/>
            <person name="Gonzalez-Ibeas D."/>
            <person name="Whalen J."/>
            <person name="Stevens K."/>
            <person name="Paul R."/>
            <person name="Butterfield T."/>
            <person name="Britton M."/>
            <person name="Reagan R."/>
            <person name="Chakraborty S."/>
            <person name="Walawage S.L."/>
            <person name="Vasquez-Gross H.A."/>
            <person name="Cardeno C."/>
            <person name="Famula R."/>
            <person name="Pratt K."/>
            <person name="Kuruganti S."/>
            <person name="Aradhya M.K."/>
            <person name="Leslie C.A."/>
            <person name="Dandekar A.M."/>
            <person name="Salzberg S.L."/>
            <person name="Wegrzyn J.L."/>
            <person name="Langley C.H."/>
            <person name="Neale D.B."/>
        </authorList>
    </citation>
    <scope>NUCLEOTIDE SEQUENCE</scope>
    <source>
        <tissue evidence="9">Leaves</tissue>
    </source>
</reference>
<evidence type="ECO:0008006" key="11">
    <source>
        <dbReference type="Google" id="ProtNLM"/>
    </source>
</evidence>
<dbReference type="RefSeq" id="XP_018836401.2">
    <property type="nucleotide sequence ID" value="XM_018980856.2"/>
</dbReference>
<keyword evidence="8" id="KW-0812">Transmembrane</keyword>
<evidence type="ECO:0000256" key="8">
    <source>
        <dbReference type="SAM" id="Phobius"/>
    </source>
</evidence>
<proteinExistence type="inferred from homology"/>
<keyword evidence="5" id="KW-0560">Oxidoreductase</keyword>
<evidence type="ECO:0000256" key="5">
    <source>
        <dbReference type="ARBA" id="ARBA00023002"/>
    </source>
</evidence>
<dbReference type="OrthoDB" id="1470350at2759"/>
<dbReference type="GO" id="GO:0016705">
    <property type="term" value="F:oxidoreductase activity, acting on paired donors, with incorporation or reduction of molecular oxygen"/>
    <property type="evidence" value="ECO:0007669"/>
    <property type="project" value="InterPro"/>
</dbReference>
<evidence type="ECO:0000313" key="10">
    <source>
        <dbReference type="Proteomes" id="UP000619265"/>
    </source>
</evidence>
<evidence type="ECO:0000256" key="3">
    <source>
        <dbReference type="ARBA" id="ARBA00022617"/>
    </source>
</evidence>
<dbReference type="Pfam" id="PF00067">
    <property type="entry name" value="p450"/>
    <property type="match status" value="1"/>
</dbReference>
<dbReference type="KEGG" id="jre:109002929"/>
<evidence type="ECO:0000256" key="6">
    <source>
        <dbReference type="ARBA" id="ARBA00023004"/>
    </source>
</evidence>
<sequence length="270" mass="31459">MHTVPPMAILGYSVMLLGLLCFLFLGHWKVRNKSSPITNWPVLGMVPGLLRNVFHMYESIDRVLKHYGGTVEVKGPWFAGMDFIITSDPMNVHHILSKNFFNYEKGSEIREILEPLGDGIINSDSDWWTFQRKTMHSIVKNSNFELFVEKVVRGKVVDGLIPFLDHISKLEIEVDLQEVFKRFTFDNSCLMVLGLDPVSLSVDFPKCKHAKAFDEIEEATIYRHILPKWCWKFQRWLQLGQEKKLRKAAWETFDGFLYQCISSKREELSR</sequence>
<dbReference type="Proteomes" id="UP000619265">
    <property type="component" value="Unassembled WGS sequence"/>
</dbReference>
<evidence type="ECO:0000256" key="2">
    <source>
        <dbReference type="ARBA" id="ARBA00010617"/>
    </source>
</evidence>
<keyword evidence="3" id="KW-0349">Heme</keyword>
<dbReference type="SUPFAM" id="SSF48264">
    <property type="entry name" value="Cytochrome P450"/>
    <property type="match status" value="1"/>
</dbReference>
<organism evidence="9 10">
    <name type="scientific">Juglans regia</name>
    <name type="common">English walnut</name>
    <dbReference type="NCBI Taxonomy" id="51240"/>
    <lineage>
        <taxon>Eukaryota</taxon>
        <taxon>Viridiplantae</taxon>
        <taxon>Streptophyta</taxon>
        <taxon>Embryophyta</taxon>
        <taxon>Tracheophyta</taxon>
        <taxon>Spermatophyta</taxon>
        <taxon>Magnoliopsida</taxon>
        <taxon>eudicotyledons</taxon>
        <taxon>Gunneridae</taxon>
        <taxon>Pentapetalae</taxon>
        <taxon>rosids</taxon>
        <taxon>fabids</taxon>
        <taxon>Fagales</taxon>
        <taxon>Juglandaceae</taxon>
        <taxon>Juglans</taxon>
    </lineage>
</organism>
<dbReference type="GO" id="GO:0004497">
    <property type="term" value="F:monooxygenase activity"/>
    <property type="evidence" value="ECO:0007669"/>
    <property type="project" value="UniProtKB-KW"/>
</dbReference>
<comment type="caution">
    <text evidence="9">The sequence shown here is derived from an EMBL/GenBank/DDBJ whole genome shotgun (WGS) entry which is preliminary data.</text>
</comment>
<dbReference type="EMBL" id="LIHL02000011">
    <property type="protein sequence ID" value="KAF5455661.1"/>
    <property type="molecule type" value="Genomic_DNA"/>
</dbReference>
<protein>
    <recommendedName>
        <fullName evidence="11">Alkane hydroxylase MAH1-like</fullName>
    </recommendedName>
</protein>
<dbReference type="InterPro" id="IPR036396">
    <property type="entry name" value="Cyt_P450_sf"/>
</dbReference>